<comment type="caution">
    <text evidence="2">The sequence shown here is derived from an EMBL/GenBank/DDBJ whole genome shotgun (WGS) entry which is preliminary data.</text>
</comment>
<dbReference type="Proteomes" id="UP001165136">
    <property type="component" value="Unassembled WGS sequence"/>
</dbReference>
<dbReference type="RefSeq" id="WP_027943298.1">
    <property type="nucleotide sequence ID" value="NZ_BSTI01000005.1"/>
</dbReference>
<feature type="transmembrane region" description="Helical" evidence="1">
    <location>
        <begin position="106"/>
        <end position="125"/>
    </location>
</feature>
<reference evidence="2" key="1">
    <citation type="submission" date="2023-03" db="EMBL/GenBank/DDBJ databases">
        <title>Amycolatopsis taiwanensis NBRC 103393.</title>
        <authorList>
            <person name="Ichikawa N."/>
            <person name="Sato H."/>
            <person name="Tonouchi N."/>
        </authorList>
    </citation>
    <scope>NUCLEOTIDE SEQUENCE</scope>
    <source>
        <strain evidence="2">NBRC 103393</strain>
    </source>
</reference>
<feature type="transmembrane region" description="Helical" evidence="1">
    <location>
        <begin position="68"/>
        <end position="94"/>
    </location>
</feature>
<proteinExistence type="predicted"/>
<gene>
    <name evidence="2" type="ORF">Atai01_27810</name>
</gene>
<keyword evidence="1" id="KW-0472">Membrane</keyword>
<feature type="transmembrane region" description="Helical" evidence="1">
    <location>
        <begin position="145"/>
        <end position="161"/>
    </location>
</feature>
<evidence type="ECO:0000313" key="3">
    <source>
        <dbReference type="Proteomes" id="UP001165136"/>
    </source>
</evidence>
<sequence length="182" mass="20017">MRLIARLGSLSLAVAALTIITAVQMTLVTIDNLIDYDTNYAFVQHVLAMDTTFRAPSMMWRAITAPGLITTAYLVIIAWEAVTSALLLAGSVAWMLRRPLARRLSAAGWVLQLTLFAGGFLALGGEWFQMWQSSKWNGLDSATRYLLLAAVGLILVHLLPARENGRLDRSGGSRERAVERSR</sequence>
<accession>A0A9W6R227</accession>
<keyword evidence="1" id="KW-0812">Transmembrane</keyword>
<organism evidence="2 3">
    <name type="scientific">Amycolatopsis taiwanensis</name>
    <dbReference type="NCBI Taxonomy" id="342230"/>
    <lineage>
        <taxon>Bacteria</taxon>
        <taxon>Bacillati</taxon>
        <taxon>Actinomycetota</taxon>
        <taxon>Actinomycetes</taxon>
        <taxon>Pseudonocardiales</taxon>
        <taxon>Pseudonocardiaceae</taxon>
        <taxon>Amycolatopsis</taxon>
    </lineage>
</organism>
<evidence type="ECO:0000313" key="2">
    <source>
        <dbReference type="EMBL" id="GLY66162.1"/>
    </source>
</evidence>
<dbReference type="Pfam" id="PF09933">
    <property type="entry name" value="DUF2165"/>
    <property type="match status" value="1"/>
</dbReference>
<protein>
    <submittedName>
        <fullName evidence="2">Membrane protein</fullName>
    </submittedName>
</protein>
<keyword evidence="1" id="KW-1133">Transmembrane helix</keyword>
<name>A0A9W6R227_9PSEU</name>
<keyword evidence="3" id="KW-1185">Reference proteome</keyword>
<evidence type="ECO:0000256" key="1">
    <source>
        <dbReference type="SAM" id="Phobius"/>
    </source>
</evidence>
<dbReference type="EMBL" id="BSTI01000005">
    <property type="protein sequence ID" value="GLY66162.1"/>
    <property type="molecule type" value="Genomic_DNA"/>
</dbReference>
<dbReference type="InterPro" id="IPR018681">
    <property type="entry name" value="DUF2165_transmembrane"/>
</dbReference>
<dbReference type="AlphaFoldDB" id="A0A9W6R227"/>